<reference evidence="2 3" key="1">
    <citation type="journal article" date="2015" name="Nature">
        <title>rRNA introns, odd ribosomes, and small enigmatic genomes across a large radiation of phyla.</title>
        <authorList>
            <person name="Brown C.T."/>
            <person name="Hug L.A."/>
            <person name="Thomas B.C."/>
            <person name="Sharon I."/>
            <person name="Castelle C.J."/>
            <person name="Singh A."/>
            <person name="Wilkins M.J."/>
            <person name="Williams K.H."/>
            <person name="Banfield J.F."/>
        </authorList>
    </citation>
    <scope>NUCLEOTIDE SEQUENCE [LARGE SCALE GENOMIC DNA]</scope>
</reference>
<keyword evidence="1" id="KW-0472">Membrane</keyword>
<feature type="transmembrane region" description="Helical" evidence="1">
    <location>
        <begin position="350"/>
        <end position="369"/>
    </location>
</feature>
<dbReference type="AlphaFoldDB" id="A0A0G0TZT2"/>
<evidence type="ECO:0008006" key="4">
    <source>
        <dbReference type="Google" id="ProtNLM"/>
    </source>
</evidence>
<keyword evidence="1" id="KW-1133">Transmembrane helix</keyword>
<sequence>MKKGLLLIITLLVIGIVYRLTITGDGNFIFNMDNARDMVDVREMVVLGKPRLIGPTSGVEGFFNGPFWYYLLAIPFVVTSGDPYGGILLMIAFWTIGGYFLLKILNRFGPLAVLSGGALWIASDYVLLASHYAFNPNPVILLTPLFIFLLEKYLKSGVVWYGVALWLLGGLFFNFEMAFGIFIPAIVVLTFVFSGKGKLLASKKFLFGFGAFAFTLLPQLLFELRHGFFMTRSVLNFLANSSNQSAYLPWQRLQSVSLTYWSILSGTLMNWQPLVKVFGIILAVFLVIFIKNKSARKEPLLLIIILFLLVPFIGQVLLPAKFMPWHLGGGMAAAILFLAVVVGKLTQKRGLLEAGGIALMLAITFYAIFNLNLKDTLGARKPPPDVTILAHEIAAVDYVYQKAAGKNFKVYVYLPSVIDYPYQYLFWWRGLQKYGYIPQDYAYLPGKPPYINNKEKFNSGGNPPDSNLVFLIKQPDTRGELHLWENSFKQLPLIESVKVGPLVIEIRNEIPDNT</sequence>
<name>A0A0G0TZT2_9BACT</name>
<evidence type="ECO:0000256" key="1">
    <source>
        <dbReference type="SAM" id="Phobius"/>
    </source>
</evidence>
<feature type="transmembrane region" description="Helical" evidence="1">
    <location>
        <begin position="205"/>
        <end position="222"/>
    </location>
</feature>
<organism evidence="2 3">
    <name type="scientific">Candidatus Daviesbacteria bacterium GW2011_GWA2_40_9</name>
    <dbReference type="NCBI Taxonomy" id="1618424"/>
    <lineage>
        <taxon>Bacteria</taxon>
        <taxon>Candidatus Daviesiibacteriota</taxon>
    </lineage>
</organism>
<evidence type="ECO:0000313" key="3">
    <source>
        <dbReference type="Proteomes" id="UP000034601"/>
    </source>
</evidence>
<accession>A0A0G0TZT2</accession>
<feature type="transmembrane region" description="Helical" evidence="1">
    <location>
        <begin position="160"/>
        <end position="193"/>
    </location>
</feature>
<dbReference type="Proteomes" id="UP000034601">
    <property type="component" value="Unassembled WGS sequence"/>
</dbReference>
<gene>
    <name evidence="2" type="ORF">UU29_C0015G0014</name>
</gene>
<comment type="caution">
    <text evidence="2">The sequence shown here is derived from an EMBL/GenBank/DDBJ whole genome shotgun (WGS) entry which is preliminary data.</text>
</comment>
<keyword evidence="1" id="KW-0812">Transmembrane</keyword>
<dbReference type="EMBL" id="LCAB01000015">
    <property type="protein sequence ID" value="KKR82348.1"/>
    <property type="molecule type" value="Genomic_DNA"/>
</dbReference>
<feature type="transmembrane region" description="Helical" evidence="1">
    <location>
        <begin position="271"/>
        <end position="290"/>
    </location>
</feature>
<feature type="transmembrane region" description="Helical" evidence="1">
    <location>
        <begin position="324"/>
        <end position="343"/>
    </location>
</feature>
<feature type="transmembrane region" description="Helical" evidence="1">
    <location>
        <begin position="299"/>
        <end position="318"/>
    </location>
</feature>
<proteinExistence type="predicted"/>
<evidence type="ECO:0000313" key="2">
    <source>
        <dbReference type="EMBL" id="KKR82348.1"/>
    </source>
</evidence>
<protein>
    <recommendedName>
        <fullName evidence="4">Glycosyltransferase RgtA/B/C/D-like domain-containing protein</fullName>
    </recommendedName>
</protein>
<feature type="transmembrane region" description="Helical" evidence="1">
    <location>
        <begin position="111"/>
        <end position="134"/>
    </location>
</feature>